<protein>
    <submittedName>
        <fullName evidence="1">Uncharacterized protein</fullName>
    </submittedName>
</protein>
<reference evidence="1 2" key="1">
    <citation type="submission" date="2020-11" db="EMBL/GenBank/DDBJ databases">
        <title>Closed and high quality bacterial genomes of the OMM12 community.</title>
        <authorList>
            <person name="Marbouty M."/>
            <person name="Lamy-Besnier Q."/>
            <person name="Debarbieux L."/>
            <person name="Koszul R."/>
        </authorList>
    </citation>
    <scope>NUCLEOTIDE SEQUENCE [LARGE SCALE GENOMIC DNA]</scope>
    <source>
        <strain evidence="1 2">YL31</strain>
    </source>
</reference>
<name>A0AAX1KFF8_FLAPL</name>
<evidence type="ECO:0000313" key="2">
    <source>
        <dbReference type="Proteomes" id="UP000595792"/>
    </source>
</evidence>
<dbReference type="KEGG" id="fpla:A4U99_16250"/>
<organism evidence="1 2">
    <name type="scientific">Flavonifractor plautii</name>
    <name type="common">Fusobacterium plautii</name>
    <dbReference type="NCBI Taxonomy" id="292800"/>
    <lineage>
        <taxon>Bacteria</taxon>
        <taxon>Bacillati</taxon>
        <taxon>Bacillota</taxon>
        <taxon>Clostridia</taxon>
        <taxon>Eubacteriales</taxon>
        <taxon>Oscillospiraceae</taxon>
        <taxon>Flavonifractor</taxon>
    </lineage>
</organism>
<dbReference type="Proteomes" id="UP000595792">
    <property type="component" value="Chromosome"/>
</dbReference>
<proteinExistence type="predicted"/>
<dbReference type="RefSeq" id="WP_065535504.1">
    <property type="nucleotide sequence ID" value="NZ_CP015406.2"/>
</dbReference>
<gene>
    <name evidence="1" type="ORF">I5Q84_11260</name>
</gene>
<accession>A0AAX1KFF8</accession>
<dbReference type="AlphaFoldDB" id="A0AAX1KFF8"/>
<dbReference type="EMBL" id="CP065315">
    <property type="protein sequence ID" value="QQR04570.1"/>
    <property type="molecule type" value="Genomic_DNA"/>
</dbReference>
<evidence type="ECO:0000313" key="1">
    <source>
        <dbReference type="EMBL" id="QQR04570.1"/>
    </source>
</evidence>
<sequence length="70" mass="8269">MERIGDFISGIRYRKETEVVTFQGKEITLENLSPVFTPEQEAAKRRELEQQLYDVFRKYADKRRTEEAGA</sequence>